<evidence type="ECO:0000313" key="1">
    <source>
        <dbReference type="EMBL" id="EGO55543.1"/>
    </source>
</evidence>
<name>F8MU61_NEUT8</name>
<proteinExistence type="predicted"/>
<protein>
    <submittedName>
        <fullName evidence="1">Uncharacterized protein</fullName>
    </submittedName>
</protein>
<dbReference type="VEuPathDB" id="FungiDB:NEUTE1DRAFT_117817"/>
<dbReference type="HOGENOM" id="CLU_2776564_0_0_1"/>
<sequence length="69" mass="7684">MCSKQIAHLPRVQPDIQVQWHSVPQVTGVQVAFSICTSRRDGKAVMKAPQAYTSVVKPSLTQPHMTVRK</sequence>
<evidence type="ECO:0000313" key="2">
    <source>
        <dbReference type="Proteomes" id="UP000008065"/>
    </source>
</evidence>
<dbReference type="GeneID" id="20823397"/>
<dbReference type="RefSeq" id="XP_009853354.1">
    <property type="nucleotide sequence ID" value="XM_009855052.1"/>
</dbReference>
<dbReference type="KEGG" id="nte:NEUTE1DRAFT117817"/>
<dbReference type="EMBL" id="GL891306">
    <property type="protein sequence ID" value="EGO55543.1"/>
    <property type="molecule type" value="Genomic_DNA"/>
</dbReference>
<reference evidence="2" key="1">
    <citation type="journal article" date="2011" name="Genetics">
        <title>Massive changes in genome architecture accompany the transition to self-fertility in the filamentous fungus Neurospora tetrasperma.</title>
        <authorList>
            <person name="Ellison C.E."/>
            <person name="Stajich J.E."/>
            <person name="Jacobson D.J."/>
            <person name="Natvig D.O."/>
            <person name="Lapidus A."/>
            <person name="Foster B."/>
            <person name="Aerts A."/>
            <person name="Riley R."/>
            <person name="Lindquist E.A."/>
            <person name="Grigoriev I.V."/>
            <person name="Taylor J.W."/>
        </authorList>
    </citation>
    <scope>NUCLEOTIDE SEQUENCE [LARGE SCALE GENOMIC DNA]</scope>
    <source>
        <strain evidence="2">FGSC 2508 / P0657</strain>
    </source>
</reference>
<dbReference type="Proteomes" id="UP000008065">
    <property type="component" value="Unassembled WGS sequence"/>
</dbReference>
<gene>
    <name evidence="1" type="ORF">NEUTE1DRAFT_117817</name>
</gene>
<dbReference type="AlphaFoldDB" id="F8MU61"/>
<accession>F8MU61</accession>
<organism evidence="1 2">
    <name type="scientific">Neurospora tetrasperma (strain FGSC 2508 / ATCC MYA-4615 / P0657)</name>
    <dbReference type="NCBI Taxonomy" id="510951"/>
    <lineage>
        <taxon>Eukaryota</taxon>
        <taxon>Fungi</taxon>
        <taxon>Dikarya</taxon>
        <taxon>Ascomycota</taxon>
        <taxon>Pezizomycotina</taxon>
        <taxon>Sordariomycetes</taxon>
        <taxon>Sordariomycetidae</taxon>
        <taxon>Sordariales</taxon>
        <taxon>Sordariaceae</taxon>
        <taxon>Neurospora</taxon>
    </lineage>
</organism>
<keyword evidence="2" id="KW-1185">Reference proteome</keyword>